<dbReference type="Pfam" id="PF12146">
    <property type="entry name" value="Hydrolase_4"/>
    <property type="match status" value="1"/>
</dbReference>
<evidence type="ECO:0000256" key="1">
    <source>
        <dbReference type="SAM" id="SignalP"/>
    </source>
</evidence>
<dbReference type="Gene3D" id="3.40.50.1820">
    <property type="entry name" value="alpha/beta hydrolase"/>
    <property type="match status" value="1"/>
</dbReference>
<dbReference type="OrthoDB" id="9809549at2"/>
<dbReference type="GO" id="GO:0052689">
    <property type="term" value="F:carboxylic ester hydrolase activity"/>
    <property type="evidence" value="ECO:0007669"/>
    <property type="project" value="TreeGrafter"/>
</dbReference>
<feature type="domain" description="PDZ" evidence="2">
    <location>
        <begin position="15"/>
        <end position="82"/>
    </location>
</feature>
<evidence type="ECO:0000313" key="4">
    <source>
        <dbReference type="Proteomes" id="UP000219559"/>
    </source>
</evidence>
<organism evidence="3 4">
    <name type="scientific">Sediminicola luteus</name>
    <dbReference type="NCBI Taxonomy" id="319238"/>
    <lineage>
        <taxon>Bacteria</taxon>
        <taxon>Pseudomonadati</taxon>
        <taxon>Bacteroidota</taxon>
        <taxon>Flavobacteriia</taxon>
        <taxon>Flavobacteriales</taxon>
        <taxon>Flavobacteriaceae</taxon>
        <taxon>Sediminicola</taxon>
    </lineage>
</organism>
<evidence type="ECO:0000259" key="2">
    <source>
        <dbReference type="PROSITE" id="PS50106"/>
    </source>
</evidence>
<dbReference type="EMBL" id="NBWU01000001">
    <property type="protein sequence ID" value="PCE66195.1"/>
    <property type="molecule type" value="Genomic_DNA"/>
</dbReference>
<dbReference type="SUPFAM" id="SSF50156">
    <property type="entry name" value="PDZ domain-like"/>
    <property type="match status" value="1"/>
</dbReference>
<feature type="chain" id="PRO_5012765667" description="PDZ domain-containing protein" evidence="1">
    <location>
        <begin position="19"/>
        <end position="454"/>
    </location>
</feature>
<dbReference type="PROSITE" id="PS50106">
    <property type="entry name" value="PDZ"/>
    <property type="match status" value="1"/>
</dbReference>
<gene>
    <name evidence="3" type="ORF">B7P33_02540</name>
</gene>
<dbReference type="InterPro" id="IPR001478">
    <property type="entry name" value="PDZ"/>
</dbReference>
<protein>
    <recommendedName>
        <fullName evidence="2">PDZ domain-containing protein</fullName>
    </recommendedName>
</protein>
<dbReference type="SUPFAM" id="SSF53474">
    <property type="entry name" value="alpha/beta-Hydrolases"/>
    <property type="match status" value="1"/>
</dbReference>
<comment type="caution">
    <text evidence="3">The sequence shown here is derived from an EMBL/GenBank/DDBJ whole genome shotgun (WGS) entry which is preliminary data.</text>
</comment>
<dbReference type="InterPro" id="IPR036034">
    <property type="entry name" value="PDZ_sf"/>
</dbReference>
<dbReference type="RefSeq" id="WP_097441717.1">
    <property type="nucleotide sequence ID" value="NZ_NBWU01000001.1"/>
</dbReference>
<dbReference type="Proteomes" id="UP000219559">
    <property type="component" value="Unassembled WGS sequence"/>
</dbReference>
<dbReference type="PANTHER" id="PTHR43265:SF1">
    <property type="entry name" value="ESTERASE ESTD"/>
    <property type="match status" value="1"/>
</dbReference>
<dbReference type="PANTHER" id="PTHR43265">
    <property type="entry name" value="ESTERASE ESTD"/>
    <property type="match status" value="1"/>
</dbReference>
<reference evidence="3 4" key="1">
    <citation type="submission" date="2017-04" db="EMBL/GenBank/DDBJ databases">
        <title>A new member of the family Flavobacteriaceae isolated from ascidians.</title>
        <authorList>
            <person name="Chen L."/>
        </authorList>
    </citation>
    <scope>NUCLEOTIDE SEQUENCE [LARGE SCALE GENOMIC DNA]</scope>
    <source>
        <strain evidence="3 4">HQA918</strain>
    </source>
</reference>
<dbReference type="SMART" id="SM00228">
    <property type="entry name" value="PDZ"/>
    <property type="match status" value="1"/>
</dbReference>
<sequence>MKKLLALLVLSIGFSIGAQELPRKAQLGILMQPVSDSLATAQGMSTATGLYISRVMPNSTASKIGLQTGDIMTTFNGTALESNGDLLEVLATVYAGDPIAIEAQSQGKTKQLRGKALGRPQETSEKADITYGTVSYPGNKLRSILYVPKGKKQVPVIYFIQGYTCASIDYAGMPQNPVSRMIDHWVDQGFAVYRVEKPGAGDSQSEIPCSRIDFDQEYRGFSEGFKALAKSPGIDPNKIYIFGHSMGGVIAPLMAQDFGLAGIITYGTIGTDWYPYMVDMFTVQPKLFGVSAAQIAQDNKRGLPFLEDFLVKRLPPATILANPDHKTFLAAQAEAFGRGNYIGRSVAFWQNLAQKPIEAAWQKINCPVLALHGEFDIQAINSKGAQGIAQMANTQKAGSGTFKLIAKADHGFVSFNSFEENVNTLNSGGYMEHAQTHYNPQIAEETATWIWKNN</sequence>
<dbReference type="InterPro" id="IPR029058">
    <property type="entry name" value="AB_hydrolase_fold"/>
</dbReference>
<keyword evidence="4" id="KW-1185">Reference proteome</keyword>
<proteinExistence type="predicted"/>
<dbReference type="Pfam" id="PF13180">
    <property type="entry name" value="PDZ_2"/>
    <property type="match status" value="1"/>
</dbReference>
<name>A0A2A4GEH1_9FLAO</name>
<evidence type="ECO:0000313" key="3">
    <source>
        <dbReference type="EMBL" id="PCE66195.1"/>
    </source>
</evidence>
<accession>A0A2A4GEH1</accession>
<keyword evidence="1" id="KW-0732">Signal</keyword>
<dbReference type="InterPro" id="IPR022742">
    <property type="entry name" value="Hydrolase_4"/>
</dbReference>
<dbReference type="InterPro" id="IPR053145">
    <property type="entry name" value="AB_hydrolase_Est10"/>
</dbReference>
<dbReference type="AlphaFoldDB" id="A0A2A4GEH1"/>
<dbReference type="Gene3D" id="2.30.42.10">
    <property type="match status" value="1"/>
</dbReference>
<feature type="signal peptide" evidence="1">
    <location>
        <begin position="1"/>
        <end position="18"/>
    </location>
</feature>